<evidence type="ECO:0000313" key="1">
    <source>
        <dbReference type="EMBL" id="ERG93371.1"/>
    </source>
</evidence>
<dbReference type="Proteomes" id="UP000030649">
    <property type="component" value="Unassembled WGS sequence"/>
</dbReference>
<gene>
    <name evidence="1" type="ORF">J07HQW1_03432</name>
</gene>
<accession>U1PMC2</accession>
<dbReference type="AlphaFoldDB" id="U1PMC2"/>
<reference evidence="1 2" key="1">
    <citation type="journal article" date="2013" name="PLoS ONE">
        <title>Assembly-driven community genomics of a hypersaline microbial ecosystem.</title>
        <authorList>
            <person name="Podell S."/>
            <person name="Ugalde J.A."/>
            <person name="Narasingarao P."/>
            <person name="Banfield J.F."/>
            <person name="Heidelberg K.B."/>
            <person name="Allen E.E."/>
        </authorList>
    </citation>
    <scope>NUCLEOTIDE SEQUENCE [LARGE SCALE GENOMIC DNA]</scope>
    <source>
        <strain evidence="2">J07HQW1</strain>
    </source>
</reference>
<proteinExistence type="predicted"/>
<evidence type="ECO:0000313" key="2">
    <source>
        <dbReference type="Proteomes" id="UP000030649"/>
    </source>
</evidence>
<dbReference type="HOGENOM" id="CLU_2366157_0_0_2"/>
<organism evidence="1 2">
    <name type="scientific">Haloquadratum walsbyi J07HQW1</name>
    <dbReference type="NCBI Taxonomy" id="1238424"/>
    <lineage>
        <taxon>Archaea</taxon>
        <taxon>Methanobacteriati</taxon>
        <taxon>Methanobacteriota</taxon>
        <taxon>Stenosarchaea group</taxon>
        <taxon>Halobacteria</taxon>
        <taxon>Halobacteriales</taxon>
        <taxon>Haloferacaceae</taxon>
        <taxon>Haloquadratum</taxon>
    </lineage>
</organism>
<name>U1PMC2_9EURY</name>
<sequence>MISFRSEAAELPTTEGLLGCGIDGFTLRKRMRAVQRSRSLYPTPDPPLRDRTGVRRYLVLVPVLSLPAHSSPDGWLPRRMGQFRDHLTSAEKPPR</sequence>
<dbReference type="EMBL" id="KE356560">
    <property type="protein sequence ID" value="ERG93371.1"/>
    <property type="molecule type" value="Genomic_DNA"/>
</dbReference>
<protein>
    <submittedName>
        <fullName evidence="1">Uncharacterized protein</fullName>
    </submittedName>
</protein>